<keyword evidence="3" id="KW-0472">Membrane</keyword>
<feature type="repeat" description="PPR" evidence="2">
    <location>
        <begin position="138"/>
        <end position="172"/>
    </location>
</feature>
<dbReference type="InterPro" id="IPR011990">
    <property type="entry name" value="TPR-like_helical_dom_sf"/>
</dbReference>
<keyword evidence="3" id="KW-0812">Transmembrane</keyword>
<gene>
    <name evidence="4" type="ORF">ILEXP_LOCUS29512</name>
</gene>
<evidence type="ECO:0000256" key="1">
    <source>
        <dbReference type="ARBA" id="ARBA00022737"/>
    </source>
</evidence>
<feature type="transmembrane region" description="Helical" evidence="3">
    <location>
        <begin position="241"/>
        <end position="261"/>
    </location>
</feature>
<keyword evidence="1" id="KW-0677">Repeat</keyword>
<keyword evidence="3" id="KW-1133">Transmembrane helix</keyword>
<name>A0ABC8SU57_9AQUA</name>
<protein>
    <recommendedName>
        <fullName evidence="6">Pentatricopeptide repeat-containing protein</fullName>
    </recommendedName>
</protein>
<dbReference type="NCBIfam" id="TIGR00756">
    <property type="entry name" value="PPR"/>
    <property type="match status" value="1"/>
</dbReference>
<reference evidence="4 5" key="1">
    <citation type="submission" date="2024-02" db="EMBL/GenBank/DDBJ databases">
        <authorList>
            <person name="Vignale AGUSTIN F."/>
            <person name="Sosa J E."/>
            <person name="Modenutti C."/>
        </authorList>
    </citation>
    <scope>NUCLEOTIDE SEQUENCE [LARGE SCALE GENOMIC DNA]</scope>
</reference>
<comment type="caution">
    <text evidence="4">The sequence shown here is derived from an EMBL/GenBank/DDBJ whole genome shotgun (WGS) entry which is preliminary data.</text>
</comment>
<keyword evidence="5" id="KW-1185">Reference proteome</keyword>
<evidence type="ECO:0000313" key="4">
    <source>
        <dbReference type="EMBL" id="CAK9160731.1"/>
    </source>
</evidence>
<evidence type="ECO:0008006" key="6">
    <source>
        <dbReference type="Google" id="ProtNLM"/>
    </source>
</evidence>
<proteinExistence type="predicted"/>
<dbReference type="PANTHER" id="PTHR24015:SF548">
    <property type="entry name" value="OS08G0340900 PROTEIN"/>
    <property type="match status" value="1"/>
</dbReference>
<dbReference type="Pfam" id="PF01535">
    <property type="entry name" value="PPR"/>
    <property type="match status" value="1"/>
</dbReference>
<feature type="repeat" description="PPR" evidence="2">
    <location>
        <begin position="36"/>
        <end position="71"/>
    </location>
</feature>
<dbReference type="InterPro" id="IPR002885">
    <property type="entry name" value="PPR_rpt"/>
</dbReference>
<dbReference type="AlphaFoldDB" id="A0ABC8SU57"/>
<dbReference type="EMBL" id="CAUOFW020003569">
    <property type="protein sequence ID" value="CAK9160731.1"/>
    <property type="molecule type" value="Genomic_DNA"/>
</dbReference>
<sequence length="270" mass="30679">MLVHSIPKFNFLLAKLIDLKDFDYASILFAQIPQPNDFAFNVMIRGLTTTWQRFDMGLEFYYRMKFLGFKANNFTYPFVFIACANLLALDHGRLAHSMVFKSGLDVDGHVRHSLITMYSKCDELGFARQVFDDILQKDLVSWNSMISGYSQMGFASNAVELFGKMRDEGFEPDEMTLVSLLSACGDLGNVSLGRWVEGFVGDHNMELSAYIGSALIDMYGKCGDLLSARNVFDRMATKDMVIWNAMITGQVLLSILMWYYLYVAKNLIHS</sequence>
<evidence type="ECO:0000256" key="2">
    <source>
        <dbReference type="PROSITE-ProRule" id="PRU00708"/>
    </source>
</evidence>
<organism evidence="4 5">
    <name type="scientific">Ilex paraguariensis</name>
    <name type="common">yerba mate</name>
    <dbReference type="NCBI Taxonomy" id="185542"/>
    <lineage>
        <taxon>Eukaryota</taxon>
        <taxon>Viridiplantae</taxon>
        <taxon>Streptophyta</taxon>
        <taxon>Embryophyta</taxon>
        <taxon>Tracheophyta</taxon>
        <taxon>Spermatophyta</taxon>
        <taxon>Magnoliopsida</taxon>
        <taxon>eudicotyledons</taxon>
        <taxon>Gunneridae</taxon>
        <taxon>Pentapetalae</taxon>
        <taxon>asterids</taxon>
        <taxon>campanulids</taxon>
        <taxon>Aquifoliales</taxon>
        <taxon>Aquifoliaceae</taxon>
        <taxon>Ilex</taxon>
    </lineage>
</organism>
<dbReference type="PROSITE" id="PS51375">
    <property type="entry name" value="PPR"/>
    <property type="match status" value="2"/>
</dbReference>
<dbReference type="PANTHER" id="PTHR24015">
    <property type="entry name" value="OS07G0578800 PROTEIN-RELATED"/>
    <property type="match status" value="1"/>
</dbReference>
<evidence type="ECO:0000256" key="3">
    <source>
        <dbReference type="SAM" id="Phobius"/>
    </source>
</evidence>
<dbReference type="Proteomes" id="UP001642360">
    <property type="component" value="Unassembled WGS sequence"/>
</dbReference>
<dbReference type="FunFam" id="1.25.40.10:FF:000427">
    <property type="entry name" value="Pentatricopeptide repeat-containing protein chloroplastic"/>
    <property type="match status" value="1"/>
</dbReference>
<dbReference type="InterPro" id="IPR046960">
    <property type="entry name" value="PPR_At4g14850-like_plant"/>
</dbReference>
<dbReference type="Pfam" id="PF13041">
    <property type="entry name" value="PPR_2"/>
    <property type="match status" value="1"/>
</dbReference>
<accession>A0ABC8SU57</accession>
<evidence type="ECO:0000313" key="5">
    <source>
        <dbReference type="Proteomes" id="UP001642360"/>
    </source>
</evidence>
<dbReference type="Gene3D" id="1.25.40.10">
    <property type="entry name" value="Tetratricopeptide repeat domain"/>
    <property type="match status" value="3"/>
</dbReference>